<dbReference type="PANTHER" id="PTHR36834:SF1">
    <property type="entry name" value="INTEGRAL MEMBRANE PROTEIN"/>
    <property type="match status" value="1"/>
</dbReference>
<dbReference type="PANTHER" id="PTHR36834">
    <property type="entry name" value="MEMBRANE PROTEIN-RELATED"/>
    <property type="match status" value="1"/>
</dbReference>
<dbReference type="InterPro" id="IPR053150">
    <property type="entry name" value="Teicoplanin_resist-assoc"/>
</dbReference>
<dbReference type="EMBL" id="WMBA01000059">
    <property type="protein sequence ID" value="MTD58069.1"/>
    <property type="molecule type" value="Genomic_DNA"/>
</dbReference>
<dbReference type="AlphaFoldDB" id="A0A6N7Z7E6"/>
<protein>
    <submittedName>
        <fullName evidence="4">VanZ family protein</fullName>
    </submittedName>
</protein>
<comment type="caution">
    <text evidence="4">The sequence shown here is derived from an EMBL/GenBank/DDBJ whole genome shotgun (WGS) entry which is preliminary data.</text>
</comment>
<keyword evidence="5" id="KW-1185">Reference proteome</keyword>
<evidence type="ECO:0000313" key="4">
    <source>
        <dbReference type="EMBL" id="MTD58069.1"/>
    </source>
</evidence>
<evidence type="ECO:0000256" key="2">
    <source>
        <dbReference type="SAM" id="Phobius"/>
    </source>
</evidence>
<feature type="transmembrane region" description="Helical" evidence="2">
    <location>
        <begin position="156"/>
        <end position="175"/>
    </location>
</feature>
<feature type="region of interest" description="Disordered" evidence="1">
    <location>
        <begin position="13"/>
        <end position="32"/>
    </location>
</feature>
<keyword evidence="2" id="KW-1133">Transmembrane helix</keyword>
<sequence>MCAVACMFSAFSSRRSGLPEPGSPARSATPGDLRFTGKCTRSALPIPRPAAKIISVSGVGEGLGVAVLSASFGILVPVTIIALPFALFGWRLLTHWRSRTRTAVTAATASALDIGIVLVVLEILALTMMPVGDSGSSSIHLMPGSDILTEFTDNGSLWQIAGNLLLLAPLGVLVPLRVPSLRSIRRITLVAFTVSVMLELIQYLLHAGRVTSTDDVLLNTLGVAASATLTCGWTRRPVLVKIPAQRELAEVVSRRSVRAGRV</sequence>
<dbReference type="InterPro" id="IPR006976">
    <property type="entry name" value="VanZ-like"/>
</dbReference>
<gene>
    <name evidence="4" type="ORF">GKO32_29420</name>
</gene>
<feature type="transmembrane region" description="Helical" evidence="2">
    <location>
        <begin position="65"/>
        <end position="90"/>
    </location>
</feature>
<name>A0A6N7Z7E6_9PSEU</name>
<evidence type="ECO:0000256" key="1">
    <source>
        <dbReference type="SAM" id="MobiDB-lite"/>
    </source>
</evidence>
<reference evidence="4 5" key="1">
    <citation type="submission" date="2019-11" db="EMBL/GenBank/DDBJ databases">
        <title>Draft genome of Amycolatopsis RM579.</title>
        <authorList>
            <person name="Duangmal K."/>
            <person name="Mingma R."/>
        </authorList>
    </citation>
    <scope>NUCLEOTIDE SEQUENCE [LARGE SCALE GENOMIC DNA]</scope>
    <source>
        <strain evidence="4 5">RM579</strain>
    </source>
</reference>
<dbReference type="OrthoDB" id="3627087at2"/>
<feature type="domain" description="VanZ-like" evidence="3">
    <location>
        <begin position="120"/>
        <end position="229"/>
    </location>
</feature>
<feature type="transmembrane region" description="Helical" evidence="2">
    <location>
        <begin position="102"/>
        <end position="126"/>
    </location>
</feature>
<proteinExistence type="predicted"/>
<accession>A0A6N7Z7E6</accession>
<organism evidence="4 5">
    <name type="scientific">Amycolatopsis pithecellobii</name>
    <dbReference type="NCBI Taxonomy" id="664692"/>
    <lineage>
        <taxon>Bacteria</taxon>
        <taxon>Bacillati</taxon>
        <taxon>Actinomycetota</taxon>
        <taxon>Actinomycetes</taxon>
        <taxon>Pseudonocardiales</taxon>
        <taxon>Pseudonocardiaceae</taxon>
        <taxon>Amycolatopsis</taxon>
    </lineage>
</organism>
<evidence type="ECO:0000313" key="5">
    <source>
        <dbReference type="Proteomes" id="UP000440096"/>
    </source>
</evidence>
<dbReference type="Proteomes" id="UP000440096">
    <property type="component" value="Unassembled WGS sequence"/>
</dbReference>
<keyword evidence="2" id="KW-0472">Membrane</keyword>
<keyword evidence="2" id="KW-0812">Transmembrane</keyword>
<dbReference type="Pfam" id="PF04892">
    <property type="entry name" value="VanZ"/>
    <property type="match status" value="1"/>
</dbReference>
<evidence type="ECO:0000259" key="3">
    <source>
        <dbReference type="Pfam" id="PF04892"/>
    </source>
</evidence>